<proteinExistence type="predicted"/>
<keyword evidence="2" id="KW-1185">Reference proteome</keyword>
<sequence>MLLPYEAGQKNRPVSMLLLTGLRQNYCSSAGVSFWILKIMRNRLDNSFGLLTTTIFI</sequence>
<dbReference type="Proteomes" id="UP000016662">
    <property type="component" value="Unassembled WGS sequence"/>
</dbReference>
<dbReference type="STRING" id="411473.RUMCAL_00454"/>
<evidence type="ECO:0000313" key="2">
    <source>
        <dbReference type="Proteomes" id="UP000016662"/>
    </source>
</evidence>
<dbReference type="PATRIC" id="fig|411473.3.peg.343"/>
<dbReference type="HOGENOM" id="CLU_2993980_0_0_9"/>
<protein>
    <submittedName>
        <fullName evidence="1">Uncharacterized protein</fullName>
    </submittedName>
</protein>
<dbReference type="EMBL" id="AWVF01000037">
    <property type="protein sequence ID" value="ERJ97181.1"/>
    <property type="molecule type" value="Genomic_DNA"/>
</dbReference>
<gene>
    <name evidence="1" type="ORF">RUMCAL_00454</name>
</gene>
<name>U2KF85_9FIRM</name>
<reference evidence="1 2" key="1">
    <citation type="submission" date="2013-07" db="EMBL/GenBank/DDBJ databases">
        <authorList>
            <person name="Weinstock G."/>
            <person name="Sodergren E."/>
            <person name="Wylie T."/>
            <person name="Fulton L."/>
            <person name="Fulton R."/>
            <person name="Fronick C."/>
            <person name="O'Laughlin M."/>
            <person name="Godfrey J."/>
            <person name="Miner T."/>
            <person name="Herter B."/>
            <person name="Appelbaum E."/>
            <person name="Cordes M."/>
            <person name="Lek S."/>
            <person name="Wollam A."/>
            <person name="Pepin K.H."/>
            <person name="Palsikar V.B."/>
            <person name="Mitreva M."/>
            <person name="Wilson R.K."/>
        </authorList>
    </citation>
    <scope>NUCLEOTIDE SEQUENCE [LARGE SCALE GENOMIC DNA]</scope>
    <source>
        <strain evidence="1 2">ATCC 27760</strain>
    </source>
</reference>
<comment type="caution">
    <text evidence="1">The sequence shown here is derived from an EMBL/GenBank/DDBJ whole genome shotgun (WGS) entry which is preliminary data.</text>
</comment>
<organism evidence="1 2">
    <name type="scientific">Ruminococcus callidus ATCC 27760</name>
    <dbReference type="NCBI Taxonomy" id="411473"/>
    <lineage>
        <taxon>Bacteria</taxon>
        <taxon>Bacillati</taxon>
        <taxon>Bacillota</taxon>
        <taxon>Clostridia</taxon>
        <taxon>Eubacteriales</taxon>
        <taxon>Oscillospiraceae</taxon>
        <taxon>Ruminococcus</taxon>
    </lineage>
</organism>
<evidence type="ECO:0000313" key="1">
    <source>
        <dbReference type="EMBL" id="ERJ97181.1"/>
    </source>
</evidence>
<dbReference type="AlphaFoldDB" id="U2KF85"/>
<accession>U2KF85</accession>